<name>A0AAW5TT36_9LACT</name>
<sequence>MQEKFKVIISEVKKGNIIKEEEFQNFMKEHEVLDLKIYSKDSYVIFNILYKQKGKSIEEFEELFKTINKDFILAVRECSFKRMEIVANFSFLGELADLIHNLDISNNKGFLIAELWQYSYYLEKNINCKKDLPDFIIDMYKREYKTLDTFLNNH</sequence>
<proteinExistence type="predicted"/>
<dbReference type="EMBL" id="JAOQNN010000002">
    <property type="protein sequence ID" value="MCW2281942.1"/>
    <property type="molecule type" value="Genomic_DNA"/>
</dbReference>
<evidence type="ECO:0000313" key="1">
    <source>
        <dbReference type="EMBL" id="MCW2281942.1"/>
    </source>
</evidence>
<dbReference type="RefSeq" id="WP_242327603.1">
    <property type="nucleotide sequence ID" value="NZ_CAKOCK010000009.1"/>
</dbReference>
<protein>
    <submittedName>
        <fullName evidence="1">Uncharacterized protein</fullName>
    </submittedName>
</protein>
<dbReference type="Proteomes" id="UP001207687">
    <property type="component" value="Unassembled WGS sequence"/>
</dbReference>
<gene>
    <name evidence="1" type="ORF">M2256_002464</name>
</gene>
<comment type="caution">
    <text evidence="1">The sequence shown here is derived from an EMBL/GenBank/DDBJ whole genome shotgun (WGS) entry which is preliminary data.</text>
</comment>
<organism evidence="1 2">
    <name type="scientific">Lactococcus lactis</name>
    <dbReference type="NCBI Taxonomy" id="1358"/>
    <lineage>
        <taxon>Bacteria</taxon>
        <taxon>Bacillati</taxon>
        <taxon>Bacillota</taxon>
        <taxon>Bacilli</taxon>
        <taxon>Lactobacillales</taxon>
        <taxon>Streptococcaceae</taxon>
        <taxon>Lactococcus</taxon>
    </lineage>
</organism>
<accession>A0AAW5TT36</accession>
<reference evidence="1" key="1">
    <citation type="submission" date="2023-08" db="EMBL/GenBank/DDBJ databases">
        <title>Genomic analyses of the natural microbiome of Caenorhabditis elegans.</title>
        <authorList>
            <person name="Samuel B."/>
        </authorList>
    </citation>
    <scope>NUCLEOTIDE SEQUENCE</scope>
    <source>
        <strain evidence="1">BIGb0220</strain>
    </source>
</reference>
<dbReference type="AlphaFoldDB" id="A0AAW5TT36"/>
<evidence type="ECO:0000313" key="2">
    <source>
        <dbReference type="Proteomes" id="UP001207687"/>
    </source>
</evidence>